<feature type="transmembrane region" description="Helical" evidence="8">
    <location>
        <begin position="168"/>
        <end position="191"/>
    </location>
</feature>
<dbReference type="SMART" id="SM00304">
    <property type="entry name" value="HAMP"/>
    <property type="match status" value="1"/>
</dbReference>
<dbReference type="PANTHER" id="PTHR43065">
    <property type="entry name" value="SENSOR HISTIDINE KINASE"/>
    <property type="match status" value="1"/>
</dbReference>
<evidence type="ECO:0000256" key="6">
    <source>
        <dbReference type="ARBA" id="ARBA00022777"/>
    </source>
</evidence>
<keyword evidence="12" id="KW-1185">Reference proteome</keyword>
<dbReference type="PROSITE" id="PS50885">
    <property type="entry name" value="HAMP"/>
    <property type="match status" value="1"/>
</dbReference>
<feature type="domain" description="HAMP" evidence="10">
    <location>
        <begin position="225"/>
        <end position="277"/>
    </location>
</feature>
<evidence type="ECO:0000256" key="4">
    <source>
        <dbReference type="ARBA" id="ARBA00022553"/>
    </source>
</evidence>
<feature type="transmembrane region" description="Helical" evidence="8">
    <location>
        <begin position="33"/>
        <end position="55"/>
    </location>
</feature>
<comment type="caution">
    <text evidence="11">The sequence shown here is derived from an EMBL/GenBank/DDBJ whole genome shotgun (WGS) entry which is preliminary data.</text>
</comment>
<sequence length="570" mass="61161">MTKRYYLALLAMPTLDLLLSGLFVSLAGMPQALLYRLPEILVILLAVNLAGGWWLHRPIARFLAGTGEAEPALTALERLAPRAGAWCLMVAAIFSISAFLTTPFLVHGLEPSGEVLLILIARAVAWCVLLPYTAYFLILDYTRRMRRLFFLDYGLPVRPGQATLGGKMILIAAGGILVPLGSIAVTLLFVPEVSPLTGQPRETIMGVTLLGAAVASAIAMRAILLSVHQSLGTLTEGMQRMQAGDFEARIPVESDDELGQLADSFNTLAAALKQSREEAALQQAQREKADRLFHEAQKRDAVGRMAAGIAHDFNNILGIILGYGDMLKDSLRPDETGHRGVDEIITAAERGQALIGRIMTFTRSEEPARQVLDLREVATETVEWLRVTLAPAELDLKSSNDSLPVEGDPVELHQVLANLCVNAAQAMKDSPGRIRIEVGLLEIDGGRAASLRDSGSHEDPPRLLQEGGTGEAHRTWIGLLAAGPHARLSVADAGIGMDGETLQYIFEPYFTTKVVGEGTGLGLAALLGIILDHQGAIAVTTQPGAGTEFEIYLPLAVLAAGVRQEELACS</sequence>
<dbReference type="SMART" id="SM00387">
    <property type="entry name" value="HATPase_c"/>
    <property type="match status" value="1"/>
</dbReference>
<evidence type="ECO:0000256" key="7">
    <source>
        <dbReference type="SAM" id="MobiDB-lite"/>
    </source>
</evidence>
<dbReference type="SUPFAM" id="SSF55874">
    <property type="entry name" value="ATPase domain of HSP90 chaperone/DNA topoisomerase II/histidine kinase"/>
    <property type="match status" value="1"/>
</dbReference>
<dbReference type="RefSeq" id="WP_382420880.1">
    <property type="nucleotide sequence ID" value="NZ_JBHSCW010000001.1"/>
</dbReference>
<dbReference type="InterPro" id="IPR003661">
    <property type="entry name" value="HisK_dim/P_dom"/>
</dbReference>
<evidence type="ECO:0000313" key="11">
    <source>
        <dbReference type="EMBL" id="MFC4350546.1"/>
    </source>
</evidence>
<comment type="catalytic activity">
    <reaction evidence="1">
        <text>ATP + protein L-histidine = ADP + protein N-phospho-L-histidine.</text>
        <dbReference type="EC" id="2.7.13.3"/>
    </reaction>
</comment>
<gene>
    <name evidence="11" type="ORF">ACFOW6_03190</name>
</gene>
<evidence type="ECO:0000259" key="9">
    <source>
        <dbReference type="PROSITE" id="PS50109"/>
    </source>
</evidence>
<evidence type="ECO:0000256" key="3">
    <source>
        <dbReference type="ARBA" id="ARBA00012438"/>
    </source>
</evidence>
<feature type="transmembrane region" description="Helical" evidence="8">
    <location>
        <begin position="86"/>
        <end position="109"/>
    </location>
</feature>
<feature type="region of interest" description="Disordered" evidence="7">
    <location>
        <begin position="449"/>
        <end position="468"/>
    </location>
</feature>
<dbReference type="Pfam" id="PF00672">
    <property type="entry name" value="HAMP"/>
    <property type="match status" value="1"/>
</dbReference>
<dbReference type="EMBL" id="JBHSCW010000001">
    <property type="protein sequence ID" value="MFC4350546.1"/>
    <property type="molecule type" value="Genomic_DNA"/>
</dbReference>
<dbReference type="InterPro" id="IPR003660">
    <property type="entry name" value="HAMP_dom"/>
</dbReference>
<feature type="transmembrane region" description="Helical" evidence="8">
    <location>
        <begin position="7"/>
        <end position="27"/>
    </location>
</feature>
<evidence type="ECO:0000313" key="12">
    <source>
        <dbReference type="Proteomes" id="UP001595799"/>
    </source>
</evidence>
<keyword evidence="5" id="KW-0808">Transferase</keyword>
<evidence type="ECO:0000259" key="10">
    <source>
        <dbReference type="PROSITE" id="PS50885"/>
    </source>
</evidence>
<dbReference type="CDD" id="cd06225">
    <property type="entry name" value="HAMP"/>
    <property type="match status" value="1"/>
</dbReference>
<proteinExistence type="predicted"/>
<dbReference type="InterPro" id="IPR003594">
    <property type="entry name" value="HATPase_dom"/>
</dbReference>
<dbReference type="CDD" id="cd00082">
    <property type="entry name" value="HisKA"/>
    <property type="match status" value="1"/>
</dbReference>
<dbReference type="PRINTS" id="PR00344">
    <property type="entry name" value="BCTRLSENSOR"/>
</dbReference>
<dbReference type="Proteomes" id="UP001595799">
    <property type="component" value="Unassembled WGS sequence"/>
</dbReference>
<feature type="transmembrane region" description="Helical" evidence="8">
    <location>
        <begin position="203"/>
        <end position="224"/>
    </location>
</feature>
<dbReference type="Gene3D" id="1.10.287.130">
    <property type="match status" value="1"/>
</dbReference>
<dbReference type="GO" id="GO:0016301">
    <property type="term" value="F:kinase activity"/>
    <property type="evidence" value="ECO:0007669"/>
    <property type="project" value="UniProtKB-KW"/>
</dbReference>
<keyword evidence="6 11" id="KW-0418">Kinase</keyword>
<dbReference type="SMART" id="SM00388">
    <property type="entry name" value="HisKA"/>
    <property type="match status" value="1"/>
</dbReference>
<dbReference type="InterPro" id="IPR036097">
    <property type="entry name" value="HisK_dim/P_sf"/>
</dbReference>
<dbReference type="EC" id="2.7.13.3" evidence="3"/>
<dbReference type="Gene3D" id="6.10.340.10">
    <property type="match status" value="1"/>
</dbReference>
<dbReference type="InterPro" id="IPR005467">
    <property type="entry name" value="His_kinase_dom"/>
</dbReference>
<protein>
    <recommendedName>
        <fullName evidence="3">histidine kinase</fullName>
        <ecNumber evidence="3">2.7.13.3</ecNumber>
    </recommendedName>
</protein>
<evidence type="ECO:0000256" key="2">
    <source>
        <dbReference type="ARBA" id="ARBA00004370"/>
    </source>
</evidence>
<name>A0ABV8UI62_9PROT</name>
<keyword evidence="8" id="KW-0812">Transmembrane</keyword>
<keyword evidence="4" id="KW-0597">Phosphoprotein</keyword>
<reference evidence="12" key="1">
    <citation type="journal article" date="2019" name="Int. J. Syst. Evol. Microbiol.">
        <title>The Global Catalogue of Microorganisms (GCM) 10K type strain sequencing project: providing services to taxonomists for standard genome sequencing and annotation.</title>
        <authorList>
            <consortium name="The Broad Institute Genomics Platform"/>
            <consortium name="The Broad Institute Genome Sequencing Center for Infectious Disease"/>
            <person name="Wu L."/>
            <person name="Ma J."/>
        </authorList>
    </citation>
    <scope>NUCLEOTIDE SEQUENCE [LARGE SCALE GENOMIC DNA]</scope>
    <source>
        <strain evidence="12">CECT 8472</strain>
    </source>
</reference>
<dbReference type="PANTHER" id="PTHR43065:SF42">
    <property type="entry name" value="TWO-COMPONENT SENSOR PPRA"/>
    <property type="match status" value="1"/>
</dbReference>
<keyword evidence="8" id="KW-1133">Transmembrane helix</keyword>
<feature type="domain" description="Histidine kinase" evidence="9">
    <location>
        <begin position="308"/>
        <end position="557"/>
    </location>
</feature>
<comment type="subcellular location">
    <subcellularLocation>
        <location evidence="2">Membrane</location>
    </subcellularLocation>
</comment>
<dbReference type="Gene3D" id="3.30.565.10">
    <property type="entry name" value="Histidine kinase-like ATPase, C-terminal domain"/>
    <property type="match status" value="1"/>
</dbReference>
<accession>A0ABV8UI62</accession>
<dbReference type="Pfam" id="PF00512">
    <property type="entry name" value="HisKA"/>
    <property type="match status" value="1"/>
</dbReference>
<dbReference type="PROSITE" id="PS50109">
    <property type="entry name" value="HIS_KIN"/>
    <property type="match status" value="1"/>
</dbReference>
<dbReference type="SUPFAM" id="SSF47384">
    <property type="entry name" value="Homodimeric domain of signal transducing histidine kinase"/>
    <property type="match status" value="1"/>
</dbReference>
<dbReference type="Pfam" id="PF02518">
    <property type="entry name" value="HATPase_c"/>
    <property type="match status" value="1"/>
</dbReference>
<dbReference type="InterPro" id="IPR036890">
    <property type="entry name" value="HATPase_C_sf"/>
</dbReference>
<keyword evidence="8" id="KW-0472">Membrane</keyword>
<dbReference type="SUPFAM" id="SSF158472">
    <property type="entry name" value="HAMP domain-like"/>
    <property type="match status" value="1"/>
</dbReference>
<organism evidence="11 12">
    <name type="scientific">Fodinicurvata halophila</name>
    <dbReference type="NCBI Taxonomy" id="1419723"/>
    <lineage>
        <taxon>Bacteria</taxon>
        <taxon>Pseudomonadati</taxon>
        <taxon>Pseudomonadota</taxon>
        <taxon>Alphaproteobacteria</taxon>
        <taxon>Rhodospirillales</taxon>
        <taxon>Rhodovibrionaceae</taxon>
        <taxon>Fodinicurvata</taxon>
    </lineage>
</organism>
<feature type="transmembrane region" description="Helical" evidence="8">
    <location>
        <begin position="115"/>
        <end position="138"/>
    </location>
</feature>
<evidence type="ECO:0000256" key="5">
    <source>
        <dbReference type="ARBA" id="ARBA00022679"/>
    </source>
</evidence>
<dbReference type="InterPro" id="IPR004358">
    <property type="entry name" value="Sig_transdc_His_kin-like_C"/>
</dbReference>
<evidence type="ECO:0000256" key="1">
    <source>
        <dbReference type="ARBA" id="ARBA00000085"/>
    </source>
</evidence>
<evidence type="ECO:0000256" key="8">
    <source>
        <dbReference type="SAM" id="Phobius"/>
    </source>
</evidence>